<dbReference type="InterPro" id="IPR013783">
    <property type="entry name" value="Ig-like_fold"/>
</dbReference>
<reference evidence="3" key="1">
    <citation type="submission" date="2011-06" db="EMBL/GenBank/DDBJ databases">
        <title>The complete genome of chromosome of Runella slithyformis DSM 19594.</title>
        <authorList>
            <consortium name="US DOE Joint Genome Institute (JGI-PGF)"/>
            <person name="Lucas S."/>
            <person name="Han J."/>
            <person name="Lapidus A."/>
            <person name="Bruce D."/>
            <person name="Goodwin L."/>
            <person name="Pitluck S."/>
            <person name="Peters L."/>
            <person name="Kyrpides N."/>
            <person name="Mavromatis K."/>
            <person name="Ivanova N."/>
            <person name="Ovchinnikova G."/>
            <person name="Zhang X."/>
            <person name="Misra M."/>
            <person name="Detter J.C."/>
            <person name="Tapia R."/>
            <person name="Han C."/>
            <person name="Land M."/>
            <person name="Hauser L."/>
            <person name="Markowitz V."/>
            <person name="Cheng J.-F."/>
            <person name="Hugenholtz P."/>
            <person name="Woyke T."/>
            <person name="Wu D."/>
            <person name="Tindall B."/>
            <person name="Faehrich R."/>
            <person name="Brambilla E."/>
            <person name="Klenk H.-P."/>
            <person name="Eisen J.A."/>
        </authorList>
    </citation>
    <scope>NUCLEOTIDE SEQUENCE [LARGE SCALE GENOMIC DNA]</scope>
    <source>
        <strain evidence="3">ATCC 29530 / DSM 19594 / LMG 11500 / NCIMB 11436 / LSU 4</strain>
    </source>
</reference>
<dbReference type="Gene3D" id="2.60.40.10">
    <property type="entry name" value="Immunoglobulins"/>
    <property type="match status" value="1"/>
</dbReference>
<proteinExistence type="predicted"/>
<protein>
    <submittedName>
        <fullName evidence="2">PKD domain containing protein</fullName>
    </submittedName>
</protein>
<sequence>MRTAFYKLNILLTICLFLNSCTKEDVAPDLLVGWKEETEGRVQFTNLTENADSFLWEFDDKTTSTEKTPVKIYTKNGDYQVKVTATKGSKTTSKTLAVKVTNVILPVLEFRNDLHNFNIEVGTYKNPDPLKPPFEFIGSTGLVYSVSKISFPDRSQWSILLGTLYDGPDPIINYTGFTQENIKEITKVLVATQFGEEQVFEYRLTFDKPYEISISRVDKGNYAIRYNFGADKQICKSISFKGCISNLRGLAQDYVFEELSFIAHQSNS</sequence>
<dbReference type="InterPro" id="IPR035986">
    <property type="entry name" value="PKD_dom_sf"/>
</dbReference>
<dbReference type="KEGG" id="rsi:Runsl_5056"/>
<evidence type="ECO:0000313" key="3">
    <source>
        <dbReference type="Proteomes" id="UP000000493"/>
    </source>
</evidence>
<feature type="domain" description="PKD" evidence="1">
    <location>
        <begin position="53"/>
        <end position="101"/>
    </location>
</feature>
<name>A0A7U3ZQ91_RUNSL</name>
<dbReference type="SMART" id="SM00089">
    <property type="entry name" value="PKD"/>
    <property type="match status" value="1"/>
</dbReference>
<gene>
    <name evidence="2" type="ordered locus">Runsl_5056</name>
</gene>
<dbReference type="Pfam" id="PF18911">
    <property type="entry name" value="PKD_4"/>
    <property type="match status" value="1"/>
</dbReference>
<dbReference type="CDD" id="cd00146">
    <property type="entry name" value="PKD"/>
    <property type="match status" value="1"/>
</dbReference>
<reference evidence="2 3" key="2">
    <citation type="journal article" date="2012" name="Stand. Genomic Sci.">
        <title>Complete genome sequence of the aquatic bacterium Runella slithyformis type strain (LSU 4(T)).</title>
        <authorList>
            <person name="Copeland A."/>
            <person name="Zhang X."/>
            <person name="Misra M."/>
            <person name="Lapidus A."/>
            <person name="Nolan M."/>
            <person name="Lucas S."/>
            <person name="Deshpande S."/>
            <person name="Cheng J.F."/>
            <person name="Tapia R."/>
            <person name="Goodwin L.A."/>
            <person name="Pitluck S."/>
            <person name="Liolios K."/>
            <person name="Pagani I."/>
            <person name="Ivanova N."/>
            <person name="Mikhailova N."/>
            <person name="Pati A."/>
            <person name="Chen A."/>
            <person name="Palaniappan K."/>
            <person name="Land M."/>
            <person name="Hauser L."/>
            <person name="Pan C."/>
            <person name="Jeffries C.D."/>
            <person name="Detter J.C."/>
            <person name="Brambilla E.M."/>
            <person name="Rohde M."/>
            <person name="Djao O.D."/>
            <person name="Goker M."/>
            <person name="Sikorski J."/>
            <person name="Tindall B.J."/>
            <person name="Woyke T."/>
            <person name="Bristow J."/>
            <person name="Eisen J.A."/>
            <person name="Markowitz V."/>
            <person name="Hugenholtz P."/>
            <person name="Kyrpides N.C."/>
            <person name="Klenk H.P."/>
            <person name="Mavromatis K."/>
        </authorList>
    </citation>
    <scope>NUCLEOTIDE SEQUENCE [LARGE SCALE GENOMIC DNA]</scope>
    <source>
        <strain evidence="3">ATCC 29530 / DSM 19594 / LMG 11500 / NCIMB 11436 / LSU 4</strain>
    </source>
</reference>
<organism evidence="2 3">
    <name type="scientific">Runella slithyformis (strain ATCC 29530 / DSM 19594 / LMG 11500 / NCIMB 11436 / LSU 4)</name>
    <dbReference type="NCBI Taxonomy" id="761193"/>
    <lineage>
        <taxon>Bacteria</taxon>
        <taxon>Pseudomonadati</taxon>
        <taxon>Bacteroidota</taxon>
        <taxon>Cytophagia</taxon>
        <taxon>Cytophagales</taxon>
        <taxon>Spirosomataceae</taxon>
        <taxon>Runella</taxon>
    </lineage>
</organism>
<dbReference type="AlphaFoldDB" id="A0A7U3ZQ91"/>
<dbReference type="Proteomes" id="UP000000493">
    <property type="component" value="Chromosome"/>
</dbReference>
<dbReference type="EMBL" id="CP002859">
    <property type="protein sequence ID" value="AEI51364.1"/>
    <property type="molecule type" value="Genomic_DNA"/>
</dbReference>
<dbReference type="InterPro" id="IPR022409">
    <property type="entry name" value="PKD/Chitinase_dom"/>
</dbReference>
<keyword evidence="3" id="KW-1185">Reference proteome</keyword>
<dbReference type="SUPFAM" id="SSF49299">
    <property type="entry name" value="PKD domain"/>
    <property type="match status" value="1"/>
</dbReference>
<dbReference type="InterPro" id="IPR000601">
    <property type="entry name" value="PKD_dom"/>
</dbReference>
<evidence type="ECO:0000259" key="1">
    <source>
        <dbReference type="PROSITE" id="PS50093"/>
    </source>
</evidence>
<accession>A0A7U3ZQ91</accession>
<dbReference type="PROSITE" id="PS50093">
    <property type="entry name" value="PKD"/>
    <property type="match status" value="1"/>
</dbReference>
<evidence type="ECO:0000313" key="2">
    <source>
        <dbReference type="EMBL" id="AEI51364.1"/>
    </source>
</evidence>